<dbReference type="InterPro" id="IPR043129">
    <property type="entry name" value="ATPase_NBD"/>
</dbReference>
<reference evidence="1 2" key="1">
    <citation type="submission" date="2023-07" db="EMBL/GenBank/DDBJ databases">
        <title>Genomic Encyclopedia of Type Strains, Phase IV (KMG-IV): sequencing the most valuable type-strain genomes for metagenomic binning, comparative biology and taxonomic classification.</title>
        <authorList>
            <person name="Goeker M."/>
        </authorList>
    </citation>
    <scope>NUCLEOTIDE SEQUENCE [LARGE SCALE GENOMIC DNA]</scope>
    <source>
        <strain evidence="1 2">DSM 15448</strain>
    </source>
</reference>
<dbReference type="Proteomes" id="UP001236723">
    <property type="component" value="Unassembled WGS sequence"/>
</dbReference>
<evidence type="ECO:0000313" key="1">
    <source>
        <dbReference type="EMBL" id="MDQ0352327.1"/>
    </source>
</evidence>
<gene>
    <name evidence="1" type="ORF">J2R98_002171</name>
</gene>
<accession>A0ABU0DV41</accession>
<dbReference type="Gene3D" id="3.30.420.40">
    <property type="match status" value="1"/>
</dbReference>
<proteinExistence type="predicted"/>
<dbReference type="SUPFAM" id="SSF53067">
    <property type="entry name" value="Actin-like ATPase domain"/>
    <property type="match status" value="1"/>
</dbReference>
<organism evidence="1 2">
    <name type="scientific">Alkalibacillus filiformis</name>
    <dbReference type="NCBI Taxonomy" id="200990"/>
    <lineage>
        <taxon>Bacteria</taxon>
        <taxon>Bacillati</taxon>
        <taxon>Bacillota</taxon>
        <taxon>Bacilli</taxon>
        <taxon>Bacillales</taxon>
        <taxon>Bacillaceae</taxon>
        <taxon>Alkalibacillus</taxon>
    </lineage>
</organism>
<dbReference type="EMBL" id="JAUSUP010000007">
    <property type="protein sequence ID" value="MDQ0352327.1"/>
    <property type="molecule type" value="Genomic_DNA"/>
</dbReference>
<evidence type="ECO:0000313" key="2">
    <source>
        <dbReference type="Proteomes" id="UP001236723"/>
    </source>
</evidence>
<comment type="caution">
    <text evidence="1">The sequence shown here is derived from an EMBL/GenBank/DDBJ whole genome shotgun (WGS) entry which is preliminary data.</text>
</comment>
<keyword evidence="2" id="KW-1185">Reference proteome</keyword>
<protein>
    <submittedName>
        <fullName evidence="1">N-acetylglucosamine kinase-like BadF-type ATPase</fullName>
    </submittedName>
</protein>
<sequence>MWYDLVPAVYESSSPRGKIASLSRVVFEAYDEQDPHAIEIVEQAADDLALSINTMLNEHFQQHQTVILAGCLFKREDVLPELLKSRIPSSSQLKVLKREPVMGAVDAGLKQLDG</sequence>
<name>A0ABU0DV41_9BACI</name>